<evidence type="ECO:0000313" key="9">
    <source>
        <dbReference type="EMBL" id="KAK1436140.1"/>
    </source>
</evidence>
<dbReference type="GO" id="GO:0042542">
    <property type="term" value="P:response to hydrogen peroxide"/>
    <property type="evidence" value="ECO:0007669"/>
    <property type="project" value="UniProtKB-ARBA"/>
</dbReference>
<feature type="domain" description="WRKY" evidence="8">
    <location>
        <begin position="116"/>
        <end position="179"/>
    </location>
</feature>
<dbReference type="Gene3D" id="2.20.25.80">
    <property type="entry name" value="WRKY domain"/>
    <property type="match status" value="1"/>
</dbReference>
<protein>
    <recommendedName>
        <fullName evidence="8">WRKY domain-containing protein</fullName>
    </recommendedName>
</protein>
<evidence type="ECO:0000256" key="3">
    <source>
        <dbReference type="ARBA" id="ARBA00023125"/>
    </source>
</evidence>
<evidence type="ECO:0000256" key="1">
    <source>
        <dbReference type="ARBA" id="ARBA00004123"/>
    </source>
</evidence>
<reference evidence="9" key="1">
    <citation type="journal article" date="2023" name="bioRxiv">
        <title>Improved chromosome-level genome assembly for marigold (Tagetes erecta).</title>
        <authorList>
            <person name="Jiang F."/>
            <person name="Yuan L."/>
            <person name="Wang S."/>
            <person name="Wang H."/>
            <person name="Xu D."/>
            <person name="Wang A."/>
            <person name="Fan W."/>
        </authorList>
    </citation>
    <scope>NUCLEOTIDE SEQUENCE</scope>
    <source>
        <strain evidence="9">WSJ</strain>
        <tissue evidence="9">Leaf</tissue>
    </source>
</reference>
<proteinExistence type="inferred from homology"/>
<accession>A0AAD8P1X6</accession>
<dbReference type="GO" id="GO:0005634">
    <property type="term" value="C:nucleus"/>
    <property type="evidence" value="ECO:0007669"/>
    <property type="project" value="UniProtKB-SubCell"/>
</dbReference>
<dbReference type="GO" id="GO:0010150">
    <property type="term" value="P:leaf senescence"/>
    <property type="evidence" value="ECO:0007669"/>
    <property type="project" value="UniProtKB-ARBA"/>
</dbReference>
<dbReference type="InterPro" id="IPR003657">
    <property type="entry name" value="WRKY_dom"/>
</dbReference>
<evidence type="ECO:0000256" key="2">
    <source>
        <dbReference type="ARBA" id="ARBA00023015"/>
    </source>
</evidence>
<comment type="caution">
    <text evidence="9">The sequence shown here is derived from an EMBL/GenBank/DDBJ whole genome shotgun (WGS) entry which is preliminary data.</text>
</comment>
<comment type="subcellular location">
    <subcellularLocation>
        <location evidence="1">Nucleus</location>
    </subcellularLocation>
</comment>
<dbReference type="InterPro" id="IPR036576">
    <property type="entry name" value="WRKY_dom_sf"/>
</dbReference>
<dbReference type="EMBL" id="JAUHHV010000001">
    <property type="protein sequence ID" value="KAK1436140.1"/>
    <property type="molecule type" value="Genomic_DNA"/>
</dbReference>
<keyword evidence="3" id="KW-0238">DNA-binding</keyword>
<dbReference type="AlphaFoldDB" id="A0AAD8P1X6"/>
<dbReference type="PANTHER" id="PTHR32096">
    <property type="entry name" value="WRKY TRANSCRIPTION FACTOR 30-RELATED-RELATED"/>
    <property type="match status" value="1"/>
</dbReference>
<dbReference type="SUPFAM" id="SSF118290">
    <property type="entry name" value="WRKY DNA-binding domain"/>
    <property type="match status" value="1"/>
</dbReference>
<dbReference type="GO" id="GO:0003700">
    <property type="term" value="F:DNA-binding transcription factor activity"/>
    <property type="evidence" value="ECO:0007669"/>
    <property type="project" value="InterPro"/>
</dbReference>
<keyword evidence="4" id="KW-0804">Transcription</keyword>
<dbReference type="InterPro" id="IPR044810">
    <property type="entry name" value="WRKY_plant"/>
</dbReference>
<dbReference type="FunFam" id="2.20.25.80:FF:000009">
    <property type="entry name" value="WRKY transcription factor 53"/>
    <property type="match status" value="1"/>
</dbReference>
<evidence type="ECO:0000256" key="5">
    <source>
        <dbReference type="ARBA" id="ARBA00023242"/>
    </source>
</evidence>
<dbReference type="Pfam" id="PF03106">
    <property type="entry name" value="WRKY"/>
    <property type="match status" value="1"/>
</dbReference>
<comment type="similarity">
    <text evidence="6">Belongs to the WRKY group III family.</text>
</comment>
<evidence type="ECO:0000256" key="7">
    <source>
        <dbReference type="SAM" id="MobiDB-lite"/>
    </source>
</evidence>
<dbReference type="Proteomes" id="UP001229421">
    <property type="component" value="Unassembled WGS sequence"/>
</dbReference>
<keyword evidence="10" id="KW-1185">Reference proteome</keyword>
<dbReference type="SMART" id="SM00774">
    <property type="entry name" value="WRKY"/>
    <property type="match status" value="1"/>
</dbReference>
<organism evidence="9 10">
    <name type="scientific">Tagetes erecta</name>
    <name type="common">African marigold</name>
    <dbReference type="NCBI Taxonomy" id="13708"/>
    <lineage>
        <taxon>Eukaryota</taxon>
        <taxon>Viridiplantae</taxon>
        <taxon>Streptophyta</taxon>
        <taxon>Embryophyta</taxon>
        <taxon>Tracheophyta</taxon>
        <taxon>Spermatophyta</taxon>
        <taxon>Magnoliopsida</taxon>
        <taxon>eudicotyledons</taxon>
        <taxon>Gunneridae</taxon>
        <taxon>Pentapetalae</taxon>
        <taxon>asterids</taxon>
        <taxon>campanulids</taxon>
        <taxon>Asterales</taxon>
        <taxon>Asteraceae</taxon>
        <taxon>Asteroideae</taxon>
        <taxon>Heliantheae alliance</taxon>
        <taxon>Tageteae</taxon>
        <taxon>Tagetes</taxon>
    </lineage>
</organism>
<dbReference type="PANTHER" id="PTHR32096:SF36">
    <property type="entry name" value="WRKY TRANSCRIPTION FACTOR 41-RELATED"/>
    <property type="match status" value="1"/>
</dbReference>
<feature type="region of interest" description="Disordered" evidence="7">
    <location>
        <begin position="181"/>
        <end position="222"/>
    </location>
</feature>
<keyword evidence="5" id="KW-0539">Nucleus</keyword>
<name>A0AAD8P1X6_TARER</name>
<dbReference type="GO" id="GO:0010193">
    <property type="term" value="P:response to ozone"/>
    <property type="evidence" value="ECO:0007669"/>
    <property type="project" value="UniProtKB-ARBA"/>
</dbReference>
<evidence type="ECO:0000313" key="10">
    <source>
        <dbReference type="Proteomes" id="UP001229421"/>
    </source>
</evidence>
<evidence type="ECO:0000256" key="6">
    <source>
        <dbReference type="ARBA" id="ARBA00060850"/>
    </source>
</evidence>
<gene>
    <name evidence="9" type="ORF">QVD17_01916</name>
</gene>
<dbReference type="GO" id="GO:0009751">
    <property type="term" value="P:response to salicylic acid"/>
    <property type="evidence" value="ECO:0007669"/>
    <property type="project" value="UniProtKB-ARBA"/>
</dbReference>
<sequence>MDENRLIHELTQGLQMAQQLKVNLHSHEAREVLIQKILSSYENALLVLRSGDSAGKALPACSLRPESSISIGSLGSEEFEFEQPVSGQQGQNIISKRRKNSPTIWEKQVRISSPNGLEDNTDDGYNWRKYGQKDILGAKFPRSYYKCSYRKVQKCLATKQVQRTNDDPTVFEIAYKGKHTCNQGDQLASPPPPSPSSPEKHEMTPTHHRQQLSPPSPTEMLPTLKQNLSVNTSDMGGDNVPSSFSSPSTSFGLIEDHHQLHFPNYNDDEELLQVYSPPFISPSESNSFMEQGAGSSSLDFLADVDPDFEFKNFFL</sequence>
<keyword evidence="2" id="KW-0805">Transcription regulation</keyword>
<evidence type="ECO:0000259" key="8">
    <source>
        <dbReference type="PROSITE" id="PS50811"/>
    </source>
</evidence>
<evidence type="ECO:0000256" key="4">
    <source>
        <dbReference type="ARBA" id="ARBA00023163"/>
    </source>
</evidence>
<dbReference type="PROSITE" id="PS50811">
    <property type="entry name" value="WRKY"/>
    <property type="match status" value="1"/>
</dbReference>
<dbReference type="GO" id="GO:0000976">
    <property type="term" value="F:transcription cis-regulatory region binding"/>
    <property type="evidence" value="ECO:0007669"/>
    <property type="project" value="TreeGrafter"/>
</dbReference>